<feature type="signal peptide" evidence="1">
    <location>
        <begin position="1"/>
        <end position="17"/>
    </location>
</feature>
<dbReference type="HOGENOM" id="CLU_1874717_0_0_1"/>
<keyword evidence="1" id="KW-0732">Signal</keyword>
<reference evidence="2" key="4">
    <citation type="submission" date="2025-09" db="UniProtKB">
        <authorList>
            <consortium name="Ensembl"/>
        </authorList>
    </citation>
    <scope>IDENTIFICATION</scope>
</reference>
<accession>F6YWZ3</accession>
<protein>
    <submittedName>
        <fullName evidence="2">Uncharacterized LOC100176552</fullName>
    </submittedName>
</protein>
<feature type="chain" id="PRO_5014090457" evidence="1">
    <location>
        <begin position="18"/>
        <end position="136"/>
    </location>
</feature>
<evidence type="ECO:0000313" key="3">
    <source>
        <dbReference type="Proteomes" id="UP000008144"/>
    </source>
</evidence>
<dbReference type="KEGG" id="cin:100176552"/>
<dbReference type="Proteomes" id="UP000008144">
    <property type="component" value="Chromosome 8"/>
</dbReference>
<evidence type="ECO:0000256" key="1">
    <source>
        <dbReference type="SAM" id="SignalP"/>
    </source>
</evidence>
<dbReference type="AlphaFoldDB" id="F6YWZ3"/>
<dbReference type="EMBL" id="EAAA01002580">
    <property type="status" value="NOT_ANNOTATED_CDS"/>
    <property type="molecule type" value="Genomic_DNA"/>
</dbReference>
<reference evidence="2" key="3">
    <citation type="submission" date="2025-08" db="UniProtKB">
        <authorList>
            <consortium name="Ensembl"/>
        </authorList>
    </citation>
    <scope>IDENTIFICATION</scope>
</reference>
<sequence length="136" mass="15737">MKICLIVLWCCFELIKGCHYGHCISKRSSYARCSKMPRQLEDGKWRYDALSDELKTHGLGGMMKKCVLNKVLPVKRIPTRLRVTSFTPAPISSKRKLKLWTKINEGVKETNCNGYTVLCRKILRCANILFRRGRTE</sequence>
<dbReference type="Ensembl" id="ENSCINT00000024802.1">
    <property type="protein sequence ID" value="ENSCINP00000024556.1"/>
    <property type="gene ID" value="ENSCING00000013353.1"/>
</dbReference>
<dbReference type="RefSeq" id="XP_002128433.1">
    <property type="nucleotide sequence ID" value="XM_002128397.4"/>
</dbReference>
<keyword evidence="3" id="KW-1185">Reference proteome</keyword>
<accession>A0A1W2WFX5</accession>
<organism evidence="2 3">
    <name type="scientific">Ciona intestinalis</name>
    <name type="common">Transparent sea squirt</name>
    <name type="synonym">Ascidia intestinalis</name>
    <dbReference type="NCBI Taxonomy" id="7719"/>
    <lineage>
        <taxon>Eukaryota</taxon>
        <taxon>Metazoa</taxon>
        <taxon>Chordata</taxon>
        <taxon>Tunicata</taxon>
        <taxon>Ascidiacea</taxon>
        <taxon>Phlebobranchia</taxon>
        <taxon>Cionidae</taxon>
        <taxon>Ciona</taxon>
    </lineage>
</organism>
<reference evidence="2" key="2">
    <citation type="journal article" date="2008" name="Genome Biol.">
        <title>Improved genome assembly and evidence-based global gene model set for the chordate Ciona intestinalis: new insight into intron and operon populations.</title>
        <authorList>
            <person name="Satou Y."/>
            <person name="Mineta K."/>
            <person name="Ogasawara M."/>
            <person name="Sasakura Y."/>
            <person name="Shoguchi E."/>
            <person name="Ueno K."/>
            <person name="Yamada L."/>
            <person name="Matsumoto J."/>
            <person name="Wasserscheid J."/>
            <person name="Dewar K."/>
            <person name="Wiley G.B."/>
            <person name="Macmil S.L."/>
            <person name="Roe B.A."/>
            <person name="Zeller R.W."/>
            <person name="Hastings K.E."/>
            <person name="Lemaire P."/>
            <person name="Lindquist E."/>
            <person name="Endo T."/>
            <person name="Hotta K."/>
            <person name="Inaba K."/>
        </authorList>
    </citation>
    <scope>NUCLEOTIDE SEQUENCE [LARGE SCALE GENOMIC DNA]</scope>
    <source>
        <strain evidence="2">wild type</strain>
    </source>
</reference>
<name>F6YWZ3_CIOIN</name>
<reference evidence="3" key="1">
    <citation type="journal article" date="2002" name="Science">
        <title>The draft genome of Ciona intestinalis: insights into chordate and vertebrate origins.</title>
        <authorList>
            <person name="Dehal P."/>
            <person name="Satou Y."/>
            <person name="Campbell R.K."/>
            <person name="Chapman J."/>
            <person name="Degnan B."/>
            <person name="De Tomaso A."/>
            <person name="Davidson B."/>
            <person name="Di Gregorio A."/>
            <person name="Gelpke M."/>
            <person name="Goodstein D.M."/>
            <person name="Harafuji N."/>
            <person name="Hastings K.E."/>
            <person name="Ho I."/>
            <person name="Hotta K."/>
            <person name="Huang W."/>
            <person name="Kawashima T."/>
            <person name="Lemaire P."/>
            <person name="Martinez D."/>
            <person name="Meinertzhagen I.A."/>
            <person name="Necula S."/>
            <person name="Nonaka M."/>
            <person name="Putnam N."/>
            <person name="Rash S."/>
            <person name="Saiga H."/>
            <person name="Satake M."/>
            <person name="Terry A."/>
            <person name="Yamada L."/>
            <person name="Wang H.G."/>
            <person name="Awazu S."/>
            <person name="Azumi K."/>
            <person name="Boore J."/>
            <person name="Branno M."/>
            <person name="Chin-Bow S."/>
            <person name="DeSantis R."/>
            <person name="Doyle S."/>
            <person name="Francino P."/>
            <person name="Keys D.N."/>
            <person name="Haga S."/>
            <person name="Hayashi H."/>
            <person name="Hino K."/>
            <person name="Imai K.S."/>
            <person name="Inaba K."/>
            <person name="Kano S."/>
            <person name="Kobayashi K."/>
            <person name="Kobayashi M."/>
            <person name="Lee B.I."/>
            <person name="Makabe K.W."/>
            <person name="Manohar C."/>
            <person name="Matassi G."/>
            <person name="Medina M."/>
            <person name="Mochizuki Y."/>
            <person name="Mount S."/>
            <person name="Morishita T."/>
            <person name="Miura S."/>
            <person name="Nakayama A."/>
            <person name="Nishizaka S."/>
            <person name="Nomoto H."/>
            <person name="Ohta F."/>
            <person name="Oishi K."/>
            <person name="Rigoutsos I."/>
            <person name="Sano M."/>
            <person name="Sasaki A."/>
            <person name="Sasakura Y."/>
            <person name="Shoguchi E."/>
            <person name="Shin-i T."/>
            <person name="Spagnuolo A."/>
            <person name="Stainier D."/>
            <person name="Suzuki M.M."/>
            <person name="Tassy O."/>
            <person name="Takatori N."/>
            <person name="Tokuoka M."/>
            <person name="Yagi K."/>
            <person name="Yoshizaki F."/>
            <person name="Wada S."/>
            <person name="Zhang C."/>
            <person name="Hyatt P.D."/>
            <person name="Larimer F."/>
            <person name="Detter C."/>
            <person name="Doggett N."/>
            <person name="Glavina T."/>
            <person name="Hawkins T."/>
            <person name="Richardson P."/>
            <person name="Lucas S."/>
            <person name="Kohara Y."/>
            <person name="Levine M."/>
            <person name="Satoh N."/>
            <person name="Rokhsar D.S."/>
        </authorList>
    </citation>
    <scope>NUCLEOTIDE SEQUENCE [LARGE SCALE GENOMIC DNA]</scope>
</reference>
<proteinExistence type="predicted"/>
<evidence type="ECO:0000313" key="2">
    <source>
        <dbReference type="Ensembl" id="ENSCINP00000024556.1"/>
    </source>
</evidence>
<gene>
    <name evidence="2" type="primary">LOC100176552</name>
</gene>
<dbReference type="InParanoid" id="F6YWZ3"/>
<dbReference type="GeneID" id="100176552"/>
<dbReference type="GeneTree" id="ENSGT00530000068599"/>